<gene>
    <name evidence="1" type="ORF">BCR37DRAFT_15127</name>
</gene>
<name>A0A1Y2FV57_PROLT</name>
<protein>
    <submittedName>
        <fullName evidence="1">Uncharacterized protein</fullName>
    </submittedName>
</protein>
<dbReference type="RefSeq" id="XP_040728373.1">
    <property type="nucleotide sequence ID" value="XM_040866106.1"/>
</dbReference>
<reference evidence="1 2" key="1">
    <citation type="submission" date="2016-07" db="EMBL/GenBank/DDBJ databases">
        <title>Pervasive Adenine N6-methylation of Active Genes in Fungi.</title>
        <authorList>
            <consortium name="DOE Joint Genome Institute"/>
            <person name="Mondo S.J."/>
            <person name="Dannebaum R.O."/>
            <person name="Kuo R.C."/>
            <person name="Labutti K."/>
            <person name="Haridas S."/>
            <person name="Kuo A."/>
            <person name="Salamov A."/>
            <person name="Ahrendt S.R."/>
            <person name="Lipzen A."/>
            <person name="Sullivan W."/>
            <person name="Andreopoulos W.B."/>
            <person name="Clum A."/>
            <person name="Lindquist E."/>
            <person name="Daum C."/>
            <person name="Ramamoorthy G.K."/>
            <person name="Gryganskyi A."/>
            <person name="Culley D."/>
            <person name="Magnuson J.K."/>
            <person name="James T.Y."/>
            <person name="O'Malley M.A."/>
            <person name="Stajich J.E."/>
            <person name="Spatafora J.W."/>
            <person name="Visel A."/>
            <person name="Grigoriev I.V."/>
        </authorList>
    </citation>
    <scope>NUCLEOTIDE SEQUENCE [LARGE SCALE GENOMIC DNA]</scope>
    <source>
        <strain evidence="1 2">12-1054</strain>
    </source>
</reference>
<dbReference type="GeneID" id="63782705"/>
<dbReference type="EMBL" id="MCFI01000001">
    <property type="protein sequence ID" value="ORY87878.1"/>
    <property type="molecule type" value="Genomic_DNA"/>
</dbReference>
<proteinExistence type="predicted"/>
<sequence length="260" mass="30155">MTCRRFSRTPKVKTSQLIMVTIAALLLLCLYSFPQRLAAQTFPMDRPQNSSVECRRVQLDLARFIDAPAASTCEDACNRNLMHIYFGNWNDVKTEDFMARYFLVANRPQLQYITMRFSEVCMAGLHTCILEQDGRSLDMPGKLSREQSCFCTASLLIERLKPAPGYWAWYPADIYRGSSCDLLDVVKRFEVSTWQVYNATVLDLVSCEEYDCWCDLYGKHVCRGTSEARWSAIYQILDIVANLYRLTSGRLLLPWRQRIW</sequence>
<comment type="caution">
    <text evidence="1">The sequence shown here is derived from an EMBL/GenBank/DDBJ whole genome shotgun (WGS) entry which is preliminary data.</text>
</comment>
<accession>A0A1Y2FV57</accession>
<dbReference type="AlphaFoldDB" id="A0A1Y2FV57"/>
<evidence type="ECO:0000313" key="2">
    <source>
        <dbReference type="Proteomes" id="UP000193685"/>
    </source>
</evidence>
<dbReference type="Proteomes" id="UP000193685">
    <property type="component" value="Unassembled WGS sequence"/>
</dbReference>
<organism evidence="1 2">
    <name type="scientific">Protomyces lactucae-debilis</name>
    <dbReference type="NCBI Taxonomy" id="2754530"/>
    <lineage>
        <taxon>Eukaryota</taxon>
        <taxon>Fungi</taxon>
        <taxon>Dikarya</taxon>
        <taxon>Ascomycota</taxon>
        <taxon>Taphrinomycotina</taxon>
        <taxon>Taphrinomycetes</taxon>
        <taxon>Taphrinales</taxon>
        <taxon>Protomycetaceae</taxon>
        <taxon>Protomyces</taxon>
    </lineage>
</organism>
<evidence type="ECO:0000313" key="1">
    <source>
        <dbReference type="EMBL" id="ORY87878.1"/>
    </source>
</evidence>
<keyword evidence="2" id="KW-1185">Reference proteome</keyword>